<evidence type="ECO:0000313" key="5">
    <source>
        <dbReference type="Proteomes" id="UP000243359"/>
    </source>
</evidence>
<keyword evidence="2" id="KW-0812">Transmembrane</keyword>
<dbReference type="InterPro" id="IPR011723">
    <property type="entry name" value="Znf/thioredoxin_put"/>
</dbReference>
<evidence type="ECO:0000313" key="4">
    <source>
        <dbReference type="EMBL" id="SDS98156.1"/>
    </source>
</evidence>
<dbReference type="NCBIfam" id="TIGR02098">
    <property type="entry name" value="MJ0042_CXXC"/>
    <property type="match status" value="1"/>
</dbReference>
<feature type="compositionally biased region" description="Acidic residues" evidence="1">
    <location>
        <begin position="244"/>
        <end position="254"/>
    </location>
</feature>
<accession>A0A1H1WP65</accession>
<keyword evidence="2" id="KW-1133">Transmembrane helix</keyword>
<feature type="region of interest" description="Disordered" evidence="1">
    <location>
        <begin position="50"/>
        <end position="70"/>
    </location>
</feature>
<name>A0A1H1WP65_9PSED</name>
<dbReference type="InterPro" id="IPR021834">
    <property type="entry name" value="DUF3426"/>
</dbReference>
<feature type="transmembrane region" description="Helical" evidence="2">
    <location>
        <begin position="327"/>
        <end position="347"/>
    </location>
</feature>
<evidence type="ECO:0000256" key="2">
    <source>
        <dbReference type="SAM" id="Phobius"/>
    </source>
</evidence>
<dbReference type="RefSeq" id="WP_090350019.1">
    <property type="nucleotide sequence ID" value="NZ_LT629751.1"/>
</dbReference>
<keyword evidence="2" id="KW-0472">Membrane</keyword>
<dbReference type="OrthoDB" id="5294582at2"/>
<dbReference type="Pfam" id="PF11906">
    <property type="entry name" value="DUF3426"/>
    <property type="match status" value="1"/>
</dbReference>
<feature type="region of interest" description="Disordered" evidence="1">
    <location>
        <begin position="215"/>
        <end position="270"/>
    </location>
</feature>
<keyword evidence="5" id="KW-1185">Reference proteome</keyword>
<feature type="compositionally biased region" description="Low complexity" evidence="1">
    <location>
        <begin position="216"/>
        <end position="229"/>
    </location>
</feature>
<feature type="domain" description="Zinc finger/thioredoxin putative" evidence="3">
    <location>
        <begin position="6"/>
        <end position="41"/>
    </location>
</feature>
<dbReference type="EMBL" id="LT629751">
    <property type="protein sequence ID" value="SDS98156.1"/>
    <property type="molecule type" value="Genomic_DNA"/>
</dbReference>
<feature type="compositionally biased region" description="Polar residues" evidence="1">
    <location>
        <begin position="125"/>
        <end position="134"/>
    </location>
</feature>
<feature type="compositionally biased region" description="Low complexity" evidence="1">
    <location>
        <begin position="54"/>
        <end position="70"/>
    </location>
</feature>
<dbReference type="STRING" id="1392877.SAMN05216221_3134"/>
<feature type="region of interest" description="Disordered" evidence="1">
    <location>
        <begin position="177"/>
        <end position="202"/>
    </location>
</feature>
<evidence type="ECO:0000259" key="3">
    <source>
        <dbReference type="Pfam" id="PF13719"/>
    </source>
</evidence>
<dbReference type="Proteomes" id="UP000243359">
    <property type="component" value="Chromosome I"/>
</dbReference>
<evidence type="ECO:0000256" key="1">
    <source>
        <dbReference type="SAM" id="MobiDB-lite"/>
    </source>
</evidence>
<dbReference type="AlphaFoldDB" id="A0A1H1WP65"/>
<reference evidence="5" key="1">
    <citation type="submission" date="2016-10" db="EMBL/GenBank/DDBJ databases">
        <authorList>
            <person name="Varghese N."/>
            <person name="Submissions S."/>
        </authorList>
    </citation>
    <scope>NUCLEOTIDE SEQUENCE [LARGE SCALE GENOMIC DNA]</scope>
    <source>
        <strain evidence="5">KCTC 32247</strain>
    </source>
</reference>
<feature type="region of interest" description="Disordered" evidence="1">
    <location>
        <begin position="100"/>
        <end position="148"/>
    </location>
</feature>
<proteinExistence type="predicted"/>
<protein>
    <submittedName>
        <fullName evidence="4">MJ0042 family finger-like domain-containing protein</fullName>
    </submittedName>
</protein>
<feature type="compositionally biased region" description="Basic and acidic residues" evidence="1">
    <location>
        <begin position="255"/>
        <end position="270"/>
    </location>
</feature>
<feature type="compositionally biased region" description="Low complexity" evidence="1">
    <location>
        <begin position="100"/>
        <end position="113"/>
    </location>
</feature>
<organism evidence="4 5">
    <name type="scientific">Pseudomonas oryzae</name>
    <dbReference type="NCBI Taxonomy" id="1392877"/>
    <lineage>
        <taxon>Bacteria</taxon>
        <taxon>Pseudomonadati</taxon>
        <taxon>Pseudomonadota</taxon>
        <taxon>Gammaproteobacteria</taxon>
        <taxon>Pseudomonadales</taxon>
        <taxon>Pseudomonadaceae</taxon>
        <taxon>Pseudomonas</taxon>
    </lineage>
</organism>
<dbReference type="Pfam" id="PF13719">
    <property type="entry name" value="Zn_ribbon_5"/>
    <property type="match status" value="1"/>
</dbReference>
<gene>
    <name evidence="4" type="ORF">SAMN05216221_3134</name>
</gene>
<sequence length="481" mass="51584">MTESFVTQCPHCQTRFRVTRAQLGMARGAVRCGACMQVFNAAEHLDEAAREARAPASAPQPAAPGAAAAREAVHRAVEAADVRGSLGKALGSAAAGGVTAAATEPPAASSALPKPRETPPPTPPQSREANSASVTPPPPAPAPDDTLWIHDDLDLDNLDLELDDELDKLGPADFELSNEFRDYQPPRSPFAAPEPPREAHDESWAEALLHEPAMTARPAARAAAAPPARVVDEPPLEGASGDEQFPELDDDAEEAERRAPAGLSAERDEPISVSAAAASLGAAATGSATPAARPGEPRLRDEGLLNLADEPLQLDWQPPRTSWLRRLVWLLLILLALAGLAAQYLYYHFDELARQERLRPWLEQACAPLGCTLPPRVDVGLVKSSNLTVRNHPTHPGALTVDAIIYNRADFAQPFPLLELRFEDINGKPLASRRFKPSEYLAGELAGRREMPPQTPIHIALEIIDPGTHAVNYSLAFHSPD</sequence>